<sequence length="268" mass="31436">MAPFNKNFMPKFYQIFEDLYKDIREGHYQEGDRIPSESELIQKYQVSRGTIREALKMLLHQGFIIREKGKGTFVTYKKIEQDAMRLMGFTELMNMHNKKASARILEIKTKKASKRIRKLMGLSETGLITKIQRLRFGNDEPLIIERSYFVYELFKIFLKFDLEKESIYSLMYRETNLRLGSAQQSFEAVLAGPEESKLLNIQPGSPLLLMKRLIFTNEGKPFQYSEDMYRSDKLKFTVKTLMYDETHSRFDTSIGLVINDLKTNVPTT</sequence>
<accession>A0A7V4TZ79</accession>
<keyword evidence="1" id="KW-0805">Transcription regulation</keyword>
<dbReference type="Gene3D" id="3.40.1410.10">
    <property type="entry name" value="Chorismate lyase-like"/>
    <property type="match status" value="1"/>
</dbReference>
<keyword evidence="3" id="KW-0804">Transcription</keyword>
<organism evidence="5">
    <name type="scientific">Caldithrix abyssi</name>
    <dbReference type="NCBI Taxonomy" id="187145"/>
    <lineage>
        <taxon>Bacteria</taxon>
        <taxon>Pseudomonadati</taxon>
        <taxon>Calditrichota</taxon>
        <taxon>Calditrichia</taxon>
        <taxon>Calditrichales</taxon>
        <taxon>Calditrichaceae</taxon>
        <taxon>Caldithrix</taxon>
    </lineage>
</organism>
<evidence type="ECO:0000256" key="2">
    <source>
        <dbReference type="ARBA" id="ARBA00023125"/>
    </source>
</evidence>
<dbReference type="PANTHER" id="PTHR44846:SF1">
    <property type="entry name" value="MANNOSYL-D-GLYCERATE TRANSPORT_METABOLISM SYSTEM REPRESSOR MNGR-RELATED"/>
    <property type="match status" value="1"/>
</dbReference>
<dbReference type="InterPro" id="IPR036390">
    <property type="entry name" value="WH_DNA-bd_sf"/>
</dbReference>
<dbReference type="PROSITE" id="PS50949">
    <property type="entry name" value="HTH_GNTR"/>
    <property type="match status" value="1"/>
</dbReference>
<dbReference type="CDD" id="cd07377">
    <property type="entry name" value="WHTH_GntR"/>
    <property type="match status" value="1"/>
</dbReference>
<keyword evidence="2" id="KW-0238">DNA-binding</keyword>
<evidence type="ECO:0000313" key="5">
    <source>
        <dbReference type="EMBL" id="HGY55090.1"/>
    </source>
</evidence>
<dbReference type="SMART" id="SM00866">
    <property type="entry name" value="UTRA"/>
    <property type="match status" value="1"/>
</dbReference>
<dbReference type="InterPro" id="IPR011663">
    <property type="entry name" value="UTRA"/>
</dbReference>
<name>A0A7V4TZ79_CALAY</name>
<feature type="domain" description="HTH gntR-type" evidence="4">
    <location>
        <begin position="9"/>
        <end position="77"/>
    </location>
</feature>
<dbReference type="Proteomes" id="UP000885779">
    <property type="component" value="Unassembled WGS sequence"/>
</dbReference>
<reference evidence="5" key="1">
    <citation type="journal article" date="2020" name="mSystems">
        <title>Genome- and Community-Level Interaction Insights into Carbon Utilization and Element Cycling Functions of Hydrothermarchaeota in Hydrothermal Sediment.</title>
        <authorList>
            <person name="Zhou Z."/>
            <person name="Liu Y."/>
            <person name="Xu W."/>
            <person name="Pan J."/>
            <person name="Luo Z.H."/>
            <person name="Li M."/>
        </authorList>
    </citation>
    <scope>NUCLEOTIDE SEQUENCE [LARGE SCALE GENOMIC DNA]</scope>
    <source>
        <strain evidence="5">HyVt-577</strain>
    </source>
</reference>
<dbReference type="PANTHER" id="PTHR44846">
    <property type="entry name" value="MANNOSYL-D-GLYCERATE TRANSPORT/METABOLISM SYSTEM REPRESSOR MNGR-RELATED"/>
    <property type="match status" value="1"/>
</dbReference>
<dbReference type="Pfam" id="PF00392">
    <property type="entry name" value="GntR"/>
    <property type="match status" value="1"/>
</dbReference>
<proteinExistence type="predicted"/>
<dbReference type="InterPro" id="IPR036388">
    <property type="entry name" value="WH-like_DNA-bd_sf"/>
</dbReference>
<dbReference type="Gene3D" id="1.10.10.10">
    <property type="entry name" value="Winged helix-like DNA-binding domain superfamily/Winged helix DNA-binding domain"/>
    <property type="match status" value="1"/>
</dbReference>
<gene>
    <name evidence="5" type="ORF">ENK44_05275</name>
</gene>
<dbReference type="PRINTS" id="PR00035">
    <property type="entry name" value="HTHGNTR"/>
</dbReference>
<dbReference type="EMBL" id="DRQG01000048">
    <property type="protein sequence ID" value="HGY55090.1"/>
    <property type="molecule type" value="Genomic_DNA"/>
</dbReference>
<protein>
    <submittedName>
        <fullName evidence="5">GntR family transcriptional regulator</fullName>
    </submittedName>
</protein>
<dbReference type="SMART" id="SM00345">
    <property type="entry name" value="HTH_GNTR"/>
    <property type="match status" value="1"/>
</dbReference>
<dbReference type="InterPro" id="IPR050679">
    <property type="entry name" value="Bact_HTH_transcr_reg"/>
</dbReference>
<evidence type="ECO:0000256" key="1">
    <source>
        <dbReference type="ARBA" id="ARBA00023015"/>
    </source>
</evidence>
<dbReference type="InterPro" id="IPR000524">
    <property type="entry name" value="Tscrpt_reg_HTH_GntR"/>
</dbReference>
<dbReference type="AlphaFoldDB" id="A0A7V4TZ79"/>
<dbReference type="GO" id="GO:0045892">
    <property type="term" value="P:negative regulation of DNA-templated transcription"/>
    <property type="evidence" value="ECO:0007669"/>
    <property type="project" value="TreeGrafter"/>
</dbReference>
<dbReference type="SUPFAM" id="SSF64288">
    <property type="entry name" value="Chorismate lyase-like"/>
    <property type="match status" value="1"/>
</dbReference>
<dbReference type="GO" id="GO:0003700">
    <property type="term" value="F:DNA-binding transcription factor activity"/>
    <property type="evidence" value="ECO:0007669"/>
    <property type="project" value="InterPro"/>
</dbReference>
<comment type="caution">
    <text evidence="5">The sequence shown here is derived from an EMBL/GenBank/DDBJ whole genome shotgun (WGS) entry which is preliminary data.</text>
</comment>
<dbReference type="GO" id="GO:0003677">
    <property type="term" value="F:DNA binding"/>
    <property type="evidence" value="ECO:0007669"/>
    <property type="project" value="UniProtKB-KW"/>
</dbReference>
<dbReference type="FunFam" id="1.10.10.10:FF:000079">
    <property type="entry name" value="GntR family transcriptional regulator"/>
    <property type="match status" value="1"/>
</dbReference>
<dbReference type="InterPro" id="IPR028978">
    <property type="entry name" value="Chorismate_lyase_/UTRA_dom_sf"/>
</dbReference>
<dbReference type="Pfam" id="PF07702">
    <property type="entry name" value="UTRA"/>
    <property type="match status" value="1"/>
</dbReference>
<dbReference type="SUPFAM" id="SSF46785">
    <property type="entry name" value="Winged helix' DNA-binding domain"/>
    <property type="match status" value="1"/>
</dbReference>
<evidence type="ECO:0000256" key="3">
    <source>
        <dbReference type="ARBA" id="ARBA00023163"/>
    </source>
</evidence>
<evidence type="ECO:0000259" key="4">
    <source>
        <dbReference type="PROSITE" id="PS50949"/>
    </source>
</evidence>